<reference evidence="4" key="1">
    <citation type="journal article" date="2020" name="bioRxiv">
        <title>Comparative genomics of Chlamydomonas.</title>
        <authorList>
            <person name="Craig R.J."/>
            <person name="Hasan A.R."/>
            <person name="Ness R.W."/>
            <person name="Keightley P.D."/>
        </authorList>
    </citation>
    <scope>NUCLEOTIDE SEQUENCE</scope>
    <source>
        <strain evidence="4">CCAP 11/173</strain>
    </source>
</reference>
<proteinExistence type="predicted"/>
<dbReference type="GO" id="GO:0005737">
    <property type="term" value="C:cytoplasm"/>
    <property type="evidence" value="ECO:0007669"/>
    <property type="project" value="TreeGrafter"/>
</dbReference>
<dbReference type="InterPro" id="IPR011333">
    <property type="entry name" value="SKP1/BTB/POZ_sf"/>
</dbReference>
<evidence type="ECO:0008006" key="6">
    <source>
        <dbReference type="Google" id="ProtNLM"/>
    </source>
</evidence>
<feature type="region of interest" description="Disordered" evidence="3">
    <location>
        <begin position="322"/>
        <end position="341"/>
    </location>
</feature>
<keyword evidence="2" id="KW-0040">ANK repeat</keyword>
<feature type="region of interest" description="Disordered" evidence="3">
    <location>
        <begin position="779"/>
        <end position="810"/>
    </location>
</feature>
<organism evidence="4 5">
    <name type="scientific">Chlamydomonas schloesseri</name>
    <dbReference type="NCBI Taxonomy" id="2026947"/>
    <lineage>
        <taxon>Eukaryota</taxon>
        <taxon>Viridiplantae</taxon>
        <taxon>Chlorophyta</taxon>
        <taxon>core chlorophytes</taxon>
        <taxon>Chlorophyceae</taxon>
        <taxon>CS clade</taxon>
        <taxon>Chlamydomonadales</taxon>
        <taxon>Chlamydomonadaceae</taxon>
        <taxon>Chlamydomonas</taxon>
    </lineage>
</organism>
<dbReference type="OrthoDB" id="10508834at2759"/>
<feature type="region of interest" description="Disordered" evidence="3">
    <location>
        <begin position="390"/>
        <end position="409"/>
    </location>
</feature>
<evidence type="ECO:0000313" key="4">
    <source>
        <dbReference type="EMBL" id="KAG2448851.1"/>
    </source>
</evidence>
<evidence type="ECO:0000256" key="2">
    <source>
        <dbReference type="ARBA" id="ARBA00023043"/>
    </source>
</evidence>
<dbReference type="Gene3D" id="3.30.710.10">
    <property type="entry name" value="Potassium Channel Kv1.1, Chain A"/>
    <property type="match status" value="1"/>
</dbReference>
<feature type="region of interest" description="Disordered" evidence="3">
    <location>
        <begin position="181"/>
        <end position="222"/>
    </location>
</feature>
<sequence>MAPKQSAPKRRVQRDPVPRKVLAVTAARKTPATSWVGPQSTNNFDGGLITARADCVACVVSRPSRAQGLETLAVTSDGLLLRLPESTFMRNIDMRRALELLDTEGTPYVVEPGGFIAATWDAFSESVLLLEGGGGRADDAGPRRPDDPDCLRLVQLKEEEDGRNTVSLVMHVWGRGRRFGVSKPVKQPRTSTSDSGAEEAYDDDEAGGERIYSEGSDDEDDFSVSVDSRADYVAAVANSLLASDGAGRVFVTHGPSIDCLKLPARLRAGSSDDGGSCDDGGSSCTAEAGPPHDVDHTFWNAARNICGLTFVPARDGGGCDGGGGGSSGDAAGSSRSGSGSTPACLVAATEKAVFCIQLPNEEVAQGAAAAAGGNRGRTREPVVELLAGNRWEAGNGSADDDDGTGGPSGTSRFMRITGVVAAEDRDGAPMVLVLEQRSYEVTAVRKIRGWRWSAARGGVKAGESFGGFSSDDEEEMFSSSSLDAGEGESEDGGEEDSSGGGEHDHDMSGGSRERGGREQAREGGPEVRVSTLEQMWDLYGSPAVLPGGSLACLEREVSFSGMQLLHLGVRPLQPHLSQPSSAGAPSTEAILQPCGPQAALSHRGRALQDPLCLVQLANCSLLARRSLLIRKFSNFPRFQTNKRGPAWDIPRYDLRTLDPKLMLLLLRWAYLGSAVEVLSERVQALAEAAARLGAAELVELVSARVLAAVDPSTVIDTMLWAEARGPAFRGLFCQLEAWFLEYHQEVMAAAEHSVTWLMTRRPKLALQLWRGTLRASSSSSREGALEDTTNTNTSKRRKGATLPQLWAPQS</sequence>
<evidence type="ECO:0000313" key="5">
    <source>
        <dbReference type="Proteomes" id="UP000613740"/>
    </source>
</evidence>
<keyword evidence="1" id="KW-0677">Repeat</keyword>
<feature type="region of interest" description="Disordered" evidence="3">
    <location>
        <begin position="461"/>
        <end position="527"/>
    </location>
</feature>
<protein>
    <recommendedName>
        <fullName evidence="6">BTB domain-containing protein</fullName>
    </recommendedName>
</protein>
<evidence type="ECO:0000256" key="3">
    <source>
        <dbReference type="SAM" id="MobiDB-lite"/>
    </source>
</evidence>
<feature type="compositionally biased region" description="Acidic residues" evidence="3">
    <location>
        <begin position="485"/>
        <end position="497"/>
    </location>
</feature>
<comment type="caution">
    <text evidence="4">The sequence shown here is derived from an EMBL/GenBank/DDBJ whole genome shotgun (WGS) entry which is preliminary data.</text>
</comment>
<dbReference type="AlphaFoldDB" id="A0A836B685"/>
<feature type="compositionally biased region" description="Acidic residues" evidence="3">
    <location>
        <begin position="196"/>
        <end position="206"/>
    </location>
</feature>
<gene>
    <name evidence="4" type="ORF">HYH02_006202</name>
</gene>
<dbReference type="Proteomes" id="UP000613740">
    <property type="component" value="Unassembled WGS sequence"/>
</dbReference>
<name>A0A836B685_9CHLO</name>
<dbReference type="GO" id="GO:0000151">
    <property type="term" value="C:ubiquitin ligase complex"/>
    <property type="evidence" value="ECO:0007669"/>
    <property type="project" value="TreeGrafter"/>
</dbReference>
<feature type="compositionally biased region" description="Low complexity" evidence="3">
    <location>
        <begin position="328"/>
        <end position="340"/>
    </location>
</feature>
<feature type="compositionally biased region" description="Polar residues" evidence="3">
    <location>
        <begin position="779"/>
        <end position="793"/>
    </location>
</feature>
<dbReference type="PANTHER" id="PTHR46231:SF1">
    <property type="entry name" value="ANKYRIN REPEAT AND BTB_POZ DOMAIN-CONTAINING PROTEIN 1"/>
    <property type="match status" value="1"/>
</dbReference>
<dbReference type="InterPro" id="IPR044515">
    <property type="entry name" value="ABTB1"/>
</dbReference>
<keyword evidence="5" id="KW-1185">Reference proteome</keyword>
<feature type="compositionally biased region" description="Basic and acidic residues" evidence="3">
    <location>
        <begin position="501"/>
        <end position="525"/>
    </location>
</feature>
<dbReference type="EMBL" id="JAEHOD010000016">
    <property type="protein sequence ID" value="KAG2448851.1"/>
    <property type="molecule type" value="Genomic_DNA"/>
</dbReference>
<accession>A0A836B685</accession>
<dbReference type="PANTHER" id="PTHR46231">
    <property type="entry name" value="ANKYRIN REPEAT AND BTB/POZ DOMAIN-CONTAINING PROTEIN 1"/>
    <property type="match status" value="1"/>
</dbReference>
<evidence type="ECO:0000256" key="1">
    <source>
        <dbReference type="ARBA" id="ARBA00022737"/>
    </source>
</evidence>